<organism evidence="1 2">
    <name type="scientific">Artemisia annua</name>
    <name type="common">Sweet wormwood</name>
    <dbReference type="NCBI Taxonomy" id="35608"/>
    <lineage>
        <taxon>Eukaryota</taxon>
        <taxon>Viridiplantae</taxon>
        <taxon>Streptophyta</taxon>
        <taxon>Embryophyta</taxon>
        <taxon>Tracheophyta</taxon>
        <taxon>Spermatophyta</taxon>
        <taxon>Magnoliopsida</taxon>
        <taxon>eudicotyledons</taxon>
        <taxon>Gunneridae</taxon>
        <taxon>Pentapetalae</taxon>
        <taxon>asterids</taxon>
        <taxon>campanulids</taxon>
        <taxon>Asterales</taxon>
        <taxon>Asteraceae</taxon>
        <taxon>Asteroideae</taxon>
        <taxon>Anthemideae</taxon>
        <taxon>Artemisiinae</taxon>
        <taxon>Artemisia</taxon>
    </lineage>
</organism>
<dbReference type="AlphaFoldDB" id="A0A2U1NHH7"/>
<keyword evidence="2" id="KW-1185">Reference proteome</keyword>
<comment type="caution">
    <text evidence="1">The sequence shown here is derived from an EMBL/GenBank/DDBJ whole genome shotgun (WGS) entry which is preliminary data.</text>
</comment>
<proteinExistence type="predicted"/>
<reference evidence="1 2" key="1">
    <citation type="journal article" date="2018" name="Mol. Plant">
        <title>The genome of Artemisia annua provides insight into the evolution of Asteraceae family and artemisinin biosynthesis.</title>
        <authorList>
            <person name="Shen Q."/>
            <person name="Zhang L."/>
            <person name="Liao Z."/>
            <person name="Wang S."/>
            <person name="Yan T."/>
            <person name="Shi P."/>
            <person name="Liu M."/>
            <person name="Fu X."/>
            <person name="Pan Q."/>
            <person name="Wang Y."/>
            <person name="Lv Z."/>
            <person name="Lu X."/>
            <person name="Zhang F."/>
            <person name="Jiang W."/>
            <person name="Ma Y."/>
            <person name="Chen M."/>
            <person name="Hao X."/>
            <person name="Li L."/>
            <person name="Tang Y."/>
            <person name="Lv G."/>
            <person name="Zhou Y."/>
            <person name="Sun X."/>
            <person name="Brodelius P.E."/>
            <person name="Rose J.K.C."/>
            <person name="Tang K."/>
        </authorList>
    </citation>
    <scope>NUCLEOTIDE SEQUENCE [LARGE SCALE GENOMIC DNA]</scope>
    <source>
        <strain evidence="2">cv. Huhao1</strain>
        <tissue evidence="1">Leaf</tissue>
    </source>
</reference>
<name>A0A2U1NHH7_ARTAN</name>
<dbReference type="Proteomes" id="UP000245207">
    <property type="component" value="Unassembled WGS sequence"/>
</dbReference>
<sequence length="50" mass="5578">MLQKAVQVYSSIYLSQRLGGETYLKPGELQDSLLGDKHLVMGRRCHSGVD</sequence>
<evidence type="ECO:0000313" key="1">
    <source>
        <dbReference type="EMBL" id="PWA72972.1"/>
    </source>
</evidence>
<accession>A0A2U1NHH7</accession>
<protein>
    <submittedName>
        <fullName evidence="1">Uncharacterized protein</fullName>
    </submittedName>
</protein>
<dbReference type="EMBL" id="PKPP01002812">
    <property type="protein sequence ID" value="PWA72972.1"/>
    <property type="molecule type" value="Genomic_DNA"/>
</dbReference>
<gene>
    <name evidence="1" type="ORF">CTI12_AA266500</name>
</gene>
<evidence type="ECO:0000313" key="2">
    <source>
        <dbReference type="Proteomes" id="UP000245207"/>
    </source>
</evidence>